<keyword evidence="3" id="KW-1185">Reference proteome</keyword>
<feature type="compositionally biased region" description="Polar residues" evidence="1">
    <location>
        <begin position="10"/>
        <end position="19"/>
    </location>
</feature>
<dbReference type="Proteomes" id="UP001345963">
    <property type="component" value="Unassembled WGS sequence"/>
</dbReference>
<sequence>MITKPREPQDQASSWQSARIGSPGLSKANPVHPPTAPPRQDRKQLQRSPGQPLASPHSSTSLPGGSYPPRTVSSLHNVNPTIERFILICPVLPPLQFPVPA</sequence>
<feature type="region of interest" description="Disordered" evidence="1">
    <location>
        <begin position="1"/>
        <end position="75"/>
    </location>
</feature>
<proteinExistence type="predicted"/>
<reference evidence="2 3" key="1">
    <citation type="submission" date="2021-07" db="EMBL/GenBank/DDBJ databases">
        <authorList>
            <person name="Palmer J.M."/>
        </authorList>
    </citation>
    <scope>NUCLEOTIDE SEQUENCE [LARGE SCALE GENOMIC DNA]</scope>
    <source>
        <strain evidence="2 3">AT_MEX2019</strain>
        <tissue evidence="2">Muscle</tissue>
    </source>
</reference>
<accession>A0ABU7B405</accession>
<name>A0ABU7B405_9TELE</name>
<evidence type="ECO:0000256" key="1">
    <source>
        <dbReference type="SAM" id="MobiDB-lite"/>
    </source>
</evidence>
<organism evidence="2 3">
    <name type="scientific">Ataeniobius toweri</name>
    <dbReference type="NCBI Taxonomy" id="208326"/>
    <lineage>
        <taxon>Eukaryota</taxon>
        <taxon>Metazoa</taxon>
        <taxon>Chordata</taxon>
        <taxon>Craniata</taxon>
        <taxon>Vertebrata</taxon>
        <taxon>Euteleostomi</taxon>
        <taxon>Actinopterygii</taxon>
        <taxon>Neopterygii</taxon>
        <taxon>Teleostei</taxon>
        <taxon>Neoteleostei</taxon>
        <taxon>Acanthomorphata</taxon>
        <taxon>Ovalentaria</taxon>
        <taxon>Atherinomorphae</taxon>
        <taxon>Cyprinodontiformes</taxon>
        <taxon>Goodeidae</taxon>
        <taxon>Ataeniobius</taxon>
    </lineage>
</organism>
<protein>
    <submittedName>
        <fullName evidence="2">Uncharacterized protein</fullName>
    </submittedName>
</protein>
<dbReference type="EMBL" id="JAHUTI010039555">
    <property type="protein sequence ID" value="MED6244423.1"/>
    <property type="molecule type" value="Genomic_DNA"/>
</dbReference>
<evidence type="ECO:0000313" key="2">
    <source>
        <dbReference type="EMBL" id="MED6244423.1"/>
    </source>
</evidence>
<evidence type="ECO:0000313" key="3">
    <source>
        <dbReference type="Proteomes" id="UP001345963"/>
    </source>
</evidence>
<comment type="caution">
    <text evidence="2">The sequence shown here is derived from an EMBL/GenBank/DDBJ whole genome shotgun (WGS) entry which is preliminary data.</text>
</comment>
<gene>
    <name evidence="2" type="ORF">ATANTOWER_009484</name>
</gene>